<evidence type="ECO:0000256" key="11">
    <source>
        <dbReference type="ARBA" id="ARBA00022842"/>
    </source>
</evidence>
<evidence type="ECO:0000256" key="12">
    <source>
        <dbReference type="ARBA" id="ARBA00022989"/>
    </source>
</evidence>
<evidence type="ECO:0000256" key="9">
    <source>
        <dbReference type="ARBA" id="ARBA00022692"/>
    </source>
</evidence>
<comment type="catalytic activity">
    <reaction evidence="16">
        <text>an archaeal dolichyl phosphooligosaccharide + [protein]-L-asparagine = an archaeal dolichyl phosphate + a glycoprotein with the oligosaccharide chain attached by N-beta-D-glycosyl linkage to a protein L-asparagine.</text>
        <dbReference type="EC" id="2.4.99.21"/>
    </reaction>
</comment>
<keyword evidence="8" id="KW-0808">Transferase</keyword>
<keyword evidence="12 18" id="KW-1133">Transmembrane helix</keyword>
<protein>
    <recommendedName>
        <fullName evidence="6">dolichyl-phosphooligosaccharide-protein glycotransferase</fullName>
        <ecNumber evidence="6">2.4.99.21</ecNumber>
    </recommendedName>
    <alternativeName>
        <fullName evidence="15">Oligosaccharyl transferase</fullName>
    </alternativeName>
</protein>
<feature type="transmembrane region" description="Helical" evidence="18">
    <location>
        <begin position="433"/>
        <end position="454"/>
    </location>
</feature>
<dbReference type="InterPro" id="IPR041154">
    <property type="entry name" value="AglB_P1"/>
</dbReference>
<evidence type="ECO:0000256" key="6">
    <source>
        <dbReference type="ARBA" id="ARBA00012602"/>
    </source>
</evidence>
<feature type="domain" description="Oligosaccharyl transferase STT3 N-terminal" evidence="19">
    <location>
        <begin position="280"/>
        <end position="421"/>
    </location>
</feature>
<keyword evidence="9 18" id="KW-0812">Transmembrane</keyword>
<feature type="transmembrane region" description="Helical" evidence="18">
    <location>
        <begin position="460"/>
        <end position="479"/>
    </location>
</feature>
<keyword evidence="11" id="KW-0460">Magnesium</keyword>
<dbReference type="Proteomes" id="UP000296706">
    <property type="component" value="Chromosome"/>
</dbReference>
<feature type="transmembrane region" description="Helical" evidence="18">
    <location>
        <begin position="601"/>
        <end position="620"/>
    </location>
</feature>
<name>A0A4D6H873_9EURY</name>
<dbReference type="UniPathway" id="UPA00378"/>
<organism evidence="21 22">
    <name type="scientific">Halapricum salinum</name>
    <dbReference type="NCBI Taxonomy" id="1457250"/>
    <lineage>
        <taxon>Archaea</taxon>
        <taxon>Methanobacteriati</taxon>
        <taxon>Methanobacteriota</taxon>
        <taxon>Stenosarchaea group</taxon>
        <taxon>Halobacteria</taxon>
        <taxon>Halobacteriales</taxon>
        <taxon>Haloarculaceae</taxon>
        <taxon>Halapricum</taxon>
    </lineage>
</organism>
<evidence type="ECO:0000256" key="15">
    <source>
        <dbReference type="ARBA" id="ARBA00030679"/>
    </source>
</evidence>
<dbReference type="AlphaFoldDB" id="A0A4D6H873"/>
<feature type="transmembrane region" description="Helical" evidence="18">
    <location>
        <begin position="491"/>
        <end position="512"/>
    </location>
</feature>
<comment type="cofactor">
    <cofactor evidence="2">
        <name>Mg(2+)</name>
        <dbReference type="ChEBI" id="CHEBI:18420"/>
    </cofactor>
</comment>
<keyword evidence="22" id="KW-1185">Reference proteome</keyword>
<accession>A0A4D6H873</accession>
<dbReference type="GO" id="GO:0005886">
    <property type="term" value="C:plasma membrane"/>
    <property type="evidence" value="ECO:0007669"/>
    <property type="project" value="UniProtKB-SubCell"/>
</dbReference>
<evidence type="ECO:0000256" key="3">
    <source>
        <dbReference type="ARBA" id="ARBA00004651"/>
    </source>
</evidence>
<evidence type="ECO:0000256" key="2">
    <source>
        <dbReference type="ARBA" id="ARBA00001946"/>
    </source>
</evidence>
<feature type="transmembrane region" description="Helical" evidence="18">
    <location>
        <begin position="647"/>
        <end position="668"/>
    </location>
</feature>
<evidence type="ECO:0000313" key="21">
    <source>
        <dbReference type="EMBL" id="QCC50043.1"/>
    </source>
</evidence>
<dbReference type="Pfam" id="PF02516">
    <property type="entry name" value="STT3"/>
    <property type="match status" value="1"/>
</dbReference>
<dbReference type="EC" id="2.4.99.21" evidence="6"/>
<dbReference type="STRING" id="1457250.GCA_000755225_02671"/>
<dbReference type="GO" id="GO:0004576">
    <property type="term" value="F:oligosaccharyl transferase activity"/>
    <property type="evidence" value="ECO:0007669"/>
    <property type="project" value="InterPro"/>
</dbReference>
<evidence type="ECO:0000256" key="1">
    <source>
        <dbReference type="ARBA" id="ARBA00001936"/>
    </source>
</evidence>
<evidence type="ECO:0000256" key="16">
    <source>
        <dbReference type="ARBA" id="ARBA00034066"/>
    </source>
</evidence>
<feature type="compositionally biased region" description="Low complexity" evidence="17">
    <location>
        <begin position="22"/>
        <end position="35"/>
    </location>
</feature>
<keyword evidence="14" id="KW-0464">Manganese</keyword>
<dbReference type="InterPro" id="IPR003674">
    <property type="entry name" value="Oligo_trans_STT3"/>
</dbReference>
<dbReference type="InterPro" id="IPR048307">
    <property type="entry name" value="STT3_N"/>
</dbReference>
<comment type="similarity">
    <text evidence="5">Belongs to the STT3 family.</text>
</comment>
<reference evidence="21 22" key="1">
    <citation type="journal article" date="2019" name="Nat. Commun.">
        <title>A new type of DNA phosphorothioation-based antiviral system in archaea.</title>
        <authorList>
            <person name="Xiong L."/>
            <person name="Liu S."/>
            <person name="Chen S."/>
            <person name="Xiao Y."/>
            <person name="Zhu B."/>
            <person name="Gao Y."/>
            <person name="Zhang Y."/>
            <person name="Chen B."/>
            <person name="Luo J."/>
            <person name="Deng Z."/>
            <person name="Chen X."/>
            <person name="Wang L."/>
            <person name="Chen S."/>
        </authorList>
    </citation>
    <scope>NUCLEOTIDE SEQUENCE [LARGE SCALE GENOMIC DNA]</scope>
    <source>
        <strain evidence="21 22">CBA1105</strain>
    </source>
</reference>
<evidence type="ECO:0000256" key="4">
    <source>
        <dbReference type="ARBA" id="ARBA00004922"/>
    </source>
</evidence>
<feature type="domain" description="Archaeal glycosylation protein B peripheral" evidence="20">
    <location>
        <begin position="804"/>
        <end position="853"/>
    </location>
</feature>
<comment type="pathway">
    <text evidence="4">Protein modification; protein glycosylation.</text>
</comment>
<comment type="subcellular location">
    <subcellularLocation>
        <location evidence="3">Cell membrane</location>
        <topology evidence="3">Multi-pass membrane protein</topology>
    </subcellularLocation>
</comment>
<evidence type="ECO:0000256" key="10">
    <source>
        <dbReference type="ARBA" id="ARBA00022723"/>
    </source>
</evidence>
<feature type="transmembrane region" description="Helical" evidence="18">
    <location>
        <begin position="577"/>
        <end position="595"/>
    </location>
</feature>
<keyword evidence="13 18" id="KW-0472">Membrane</keyword>
<evidence type="ECO:0000259" key="20">
    <source>
        <dbReference type="Pfam" id="PF18079"/>
    </source>
</evidence>
<evidence type="ECO:0000256" key="13">
    <source>
        <dbReference type="ARBA" id="ARBA00023136"/>
    </source>
</evidence>
<dbReference type="EMBL" id="CP031310">
    <property type="protein sequence ID" value="QCC50043.1"/>
    <property type="molecule type" value="Genomic_DNA"/>
</dbReference>
<dbReference type="Pfam" id="PF18079">
    <property type="entry name" value="AglB_L1"/>
    <property type="match status" value="1"/>
</dbReference>
<dbReference type="KEGG" id="hsn:DV733_01875"/>
<dbReference type="PANTHER" id="PTHR13872">
    <property type="entry name" value="DOLICHYL-DIPHOSPHOOLIGOSACCHARIDE--PROTEIN GLYCOSYLTRANSFERASE SUBUNIT"/>
    <property type="match status" value="1"/>
</dbReference>
<keyword evidence="7" id="KW-0328">Glycosyltransferase</keyword>
<gene>
    <name evidence="21" type="ORF">DV733_01875</name>
</gene>
<evidence type="ECO:0000259" key="19">
    <source>
        <dbReference type="Pfam" id="PF02516"/>
    </source>
</evidence>
<evidence type="ECO:0000256" key="14">
    <source>
        <dbReference type="ARBA" id="ARBA00023211"/>
    </source>
</evidence>
<feature type="transmembrane region" description="Helical" evidence="18">
    <location>
        <begin position="301"/>
        <end position="320"/>
    </location>
</feature>
<feature type="transmembrane region" description="Helical" evidence="18">
    <location>
        <begin position="327"/>
        <end position="344"/>
    </location>
</feature>
<feature type="region of interest" description="Disordered" evidence="17">
    <location>
        <begin position="22"/>
        <end position="82"/>
    </location>
</feature>
<evidence type="ECO:0000256" key="7">
    <source>
        <dbReference type="ARBA" id="ARBA00022676"/>
    </source>
</evidence>
<comment type="cofactor">
    <cofactor evidence="1">
        <name>Mn(2+)</name>
        <dbReference type="ChEBI" id="CHEBI:29035"/>
    </cofactor>
</comment>
<evidence type="ECO:0000313" key="22">
    <source>
        <dbReference type="Proteomes" id="UP000296706"/>
    </source>
</evidence>
<dbReference type="GO" id="GO:0046872">
    <property type="term" value="F:metal ion binding"/>
    <property type="evidence" value="ECO:0007669"/>
    <property type="project" value="UniProtKB-KW"/>
</dbReference>
<feature type="transmembrane region" description="Helical" evidence="18">
    <location>
        <begin position="544"/>
        <end position="565"/>
    </location>
</feature>
<proteinExistence type="inferred from homology"/>
<evidence type="ECO:0000256" key="18">
    <source>
        <dbReference type="SAM" id="Phobius"/>
    </source>
</evidence>
<evidence type="ECO:0000256" key="17">
    <source>
        <dbReference type="SAM" id="MobiDB-lite"/>
    </source>
</evidence>
<feature type="transmembrane region" description="Helical" evidence="18">
    <location>
        <begin position="211"/>
        <end position="229"/>
    </location>
</feature>
<evidence type="ECO:0000256" key="8">
    <source>
        <dbReference type="ARBA" id="ARBA00022679"/>
    </source>
</evidence>
<feature type="transmembrane region" description="Helical" evidence="18">
    <location>
        <begin position="356"/>
        <end position="373"/>
    </location>
</feature>
<keyword evidence="10" id="KW-0479">Metal-binding</keyword>
<evidence type="ECO:0000256" key="5">
    <source>
        <dbReference type="ARBA" id="ARBA00010810"/>
    </source>
</evidence>
<sequence>MTRTSKPCRRARRIDLTSASALSAVATSPTTPSLAWAPMPTVAPPWPSLRPRSRPSPRSVPCQPMTPPSTGPGRKVSDRKPFSANMESRWFNDNIRERWRMDDLRGVTESLLAERPELEPEFRALLAVDADGPWTFDDVPLDSGTFGEVVSRGLVEEAAEGYRLADRAAIQAAIEDEAADADPDRSADPENRVAKVTDRLRAVRPSIDRRAGLALVVALACLVAIRAGFGFGSVFRNGDVVLTSNDPYAYWRHVEVLRLESVGLFDLGSLPPAIAESDVLFVVVLWWSASLLGVETATVLAWYPVVAAVVGGILLYLLAVELTADRRVGIASVLFLAITPTHAVRTSLGFGDHDGFDLLWLLSITLALVVLAQQRRDGRTNWGAATALGVSIAAQTMAWRGAPILLAPLGLSAAAIVVDDVRAGRSPLRASTGLLAGFGLGGLLTVAAHVLLGWLPLFRAVAPALLCLGAAMLVGLADVASRFGWSTRRFVLAEGVLGGVGLAAVLVVPPLAGPLSGFVRYFETTGTRNIAETASMFSAEHGSIAAPIFLFGLLFFLAIPVLGWLTFRTYRDSEPGWLVIVVYGWYFLGFAVVQLRFTVVLAPFVALLSGLSFVHATAWLDLARPIPLFEPPGTHPRRGIEIPEPRTAALVVVLFVLVGGLCFVQAPLSVQELRIEDSTYETGTWLEEYTAAENLTYPEDTVLAVWDRVRVYNYFSTSRWEPGRYSRDYSRMLASQDPTGWYQRLHTNTGLIVLSAPNVNAPSGTVEAALARPLDATPSLTTSHYRLVTLRPGDRIAIYRLVEGYRITGTGPAESTLPIRASVTVGDRSFPYRHTATTNESGHYALTVPYEGQYRVGNRTIRCSESGCVAAG</sequence>
<dbReference type="PANTHER" id="PTHR13872:SF1">
    <property type="entry name" value="DOLICHYL-DIPHOSPHOOLIGOSACCHARIDE--PROTEIN GLYCOSYLTRANSFERASE SUBUNIT STT3B"/>
    <property type="match status" value="1"/>
</dbReference>